<evidence type="ECO:0000256" key="1">
    <source>
        <dbReference type="ARBA" id="ARBA00004127"/>
    </source>
</evidence>
<organism evidence="6 7">
    <name type="scientific">Nitzschia inconspicua</name>
    <dbReference type="NCBI Taxonomy" id="303405"/>
    <lineage>
        <taxon>Eukaryota</taxon>
        <taxon>Sar</taxon>
        <taxon>Stramenopiles</taxon>
        <taxon>Ochrophyta</taxon>
        <taxon>Bacillariophyta</taxon>
        <taxon>Bacillariophyceae</taxon>
        <taxon>Bacillariophycidae</taxon>
        <taxon>Bacillariales</taxon>
        <taxon>Bacillariaceae</taxon>
        <taxon>Nitzschia</taxon>
    </lineage>
</organism>
<feature type="transmembrane region" description="Helical" evidence="5">
    <location>
        <begin position="498"/>
        <end position="518"/>
    </location>
</feature>
<reference evidence="6" key="2">
    <citation type="submission" date="2021-04" db="EMBL/GenBank/DDBJ databases">
        <authorList>
            <person name="Podell S."/>
        </authorList>
    </citation>
    <scope>NUCLEOTIDE SEQUENCE</scope>
    <source>
        <strain evidence="6">Hildebrandi</strain>
    </source>
</reference>
<dbReference type="InterPro" id="IPR011701">
    <property type="entry name" value="MFS"/>
</dbReference>
<keyword evidence="4 5" id="KW-0472">Membrane</keyword>
<proteinExistence type="predicted"/>
<dbReference type="GO" id="GO:0061513">
    <property type="term" value="F:glucose 6-phosphate:phosphate antiporter activity"/>
    <property type="evidence" value="ECO:0007669"/>
    <property type="project" value="TreeGrafter"/>
</dbReference>
<evidence type="ECO:0000256" key="2">
    <source>
        <dbReference type="ARBA" id="ARBA00022692"/>
    </source>
</evidence>
<gene>
    <name evidence="6" type="ORF">IV203_003812</name>
</gene>
<dbReference type="Pfam" id="PF07690">
    <property type="entry name" value="MFS_1"/>
    <property type="match status" value="1"/>
</dbReference>
<keyword evidence="7" id="KW-1185">Reference proteome</keyword>
<keyword evidence="3 5" id="KW-1133">Transmembrane helix</keyword>
<evidence type="ECO:0000256" key="3">
    <source>
        <dbReference type="ARBA" id="ARBA00022989"/>
    </source>
</evidence>
<evidence type="ECO:0000256" key="5">
    <source>
        <dbReference type="SAM" id="Phobius"/>
    </source>
</evidence>
<evidence type="ECO:0000313" key="7">
    <source>
        <dbReference type="Proteomes" id="UP000693970"/>
    </source>
</evidence>
<comment type="caution">
    <text evidence="6">The sequence shown here is derived from an EMBL/GenBank/DDBJ whole genome shotgun (WGS) entry which is preliminary data.</text>
</comment>
<feature type="transmembrane region" description="Helical" evidence="5">
    <location>
        <begin position="539"/>
        <end position="559"/>
    </location>
</feature>
<feature type="transmembrane region" description="Helical" evidence="5">
    <location>
        <begin position="306"/>
        <end position="330"/>
    </location>
</feature>
<dbReference type="Proteomes" id="UP000693970">
    <property type="component" value="Unassembled WGS sequence"/>
</dbReference>
<dbReference type="GO" id="GO:0016020">
    <property type="term" value="C:membrane"/>
    <property type="evidence" value="ECO:0007669"/>
    <property type="project" value="UniProtKB-ARBA"/>
</dbReference>
<comment type="subcellular location">
    <subcellularLocation>
        <location evidence="1">Endomembrane system</location>
        <topology evidence="1">Multi-pass membrane protein</topology>
    </subcellularLocation>
</comment>
<feature type="transmembrane region" description="Helical" evidence="5">
    <location>
        <begin position="473"/>
        <end position="492"/>
    </location>
</feature>
<feature type="transmembrane region" description="Helical" evidence="5">
    <location>
        <begin position="216"/>
        <end position="236"/>
    </location>
</feature>
<name>A0A9K3L465_9STRA</name>
<dbReference type="InterPro" id="IPR051337">
    <property type="entry name" value="OPA_Antiporter"/>
</dbReference>
<feature type="transmembrane region" description="Helical" evidence="5">
    <location>
        <begin position="434"/>
        <end position="452"/>
    </location>
</feature>
<dbReference type="AlphaFoldDB" id="A0A9K3L465"/>
<reference evidence="6" key="1">
    <citation type="journal article" date="2021" name="Sci. Rep.">
        <title>Diploid genomic architecture of Nitzschia inconspicua, an elite biomass production diatom.</title>
        <authorList>
            <person name="Oliver A."/>
            <person name="Podell S."/>
            <person name="Pinowska A."/>
            <person name="Traller J.C."/>
            <person name="Smith S.R."/>
            <person name="McClure R."/>
            <person name="Beliaev A."/>
            <person name="Bohutskyi P."/>
            <person name="Hill E.A."/>
            <person name="Rabines A."/>
            <person name="Zheng H."/>
            <person name="Allen L.Z."/>
            <person name="Kuo A."/>
            <person name="Grigoriev I.V."/>
            <person name="Allen A.E."/>
            <person name="Hazlebeck D."/>
            <person name="Allen E.E."/>
        </authorList>
    </citation>
    <scope>NUCLEOTIDE SEQUENCE</scope>
    <source>
        <strain evidence="6">Hildebrandi</strain>
    </source>
</reference>
<protein>
    <submittedName>
        <fullName evidence="6">Major facilitator superfamily transporter</fullName>
    </submittedName>
</protein>
<dbReference type="GO" id="GO:0035435">
    <property type="term" value="P:phosphate ion transmembrane transport"/>
    <property type="evidence" value="ECO:0007669"/>
    <property type="project" value="TreeGrafter"/>
</dbReference>
<evidence type="ECO:0000256" key="4">
    <source>
        <dbReference type="ARBA" id="ARBA00023136"/>
    </source>
</evidence>
<dbReference type="PANTHER" id="PTHR43826:SF3">
    <property type="entry name" value="GLUCOSE-6-PHOSPHATE EXCHANGER SLC37A4"/>
    <property type="match status" value="1"/>
</dbReference>
<feature type="transmembrane region" description="Helical" evidence="5">
    <location>
        <begin position="571"/>
        <end position="591"/>
    </location>
</feature>
<dbReference type="EMBL" id="JAGRRH010000016">
    <property type="protein sequence ID" value="KAG7354456.1"/>
    <property type="molecule type" value="Genomic_DNA"/>
</dbReference>
<feature type="transmembrane region" description="Helical" evidence="5">
    <location>
        <begin position="180"/>
        <end position="204"/>
    </location>
</feature>
<keyword evidence="2 5" id="KW-0812">Transmembrane</keyword>
<evidence type="ECO:0000313" key="6">
    <source>
        <dbReference type="EMBL" id="KAG7354456.1"/>
    </source>
</evidence>
<sequence>MLYCRRKHASAALLITLAVDSTPPISTVEAFCSVHKGNAVVHRAKVAFDGINDKERQNQKEPLLSRLFLKASNVDHNKLSRNSAPILKSTVPVINDVSPVAKEPGLLRKAVSTVRTHFRHKVEMRKRQCLYLELQTVETLHSPNTQKSIESSSSNICGSAASTTATSTTAADDRISRMDVALFVTYFCNMAVLTLSVVTVPALAMDHFNTPHAATAFVAGVASMAPFGGGIGKLVNGFVCQRLGGRQASWLYMTAMSALCLAMSFTKSLAPVGFFLVGFDFLSSIQWTSICDVLDQHYRRNPELMARGIALLSLSSTLGALAAKTIGAVLLQATHWRTVCHIGSLAALLGAAAMHLGVREGKELTASHSLNSVAVVASTGEMGNQQAPLASLKSILGNKLFWMIGIGHSLGYLARGSDRLLGPFFQEAASLSSSMAAGLTSSVTIGFVVGLIQGQVFSQMDSIKLRMKMVRQNYVVAIVSVLGLAVCGLNRVTQTFHIPSGLVAAGIALCSGIMAGTVSFQFYQFPNLVSANVFPDNSAVSLSLLDAAGFFMTAQVLAANNHVLRHFGWSASWTFLAMIFGLGGTIMSKGIQPVLMQARRNQRKHGAATDG</sequence>
<dbReference type="GO" id="GO:0012505">
    <property type="term" value="C:endomembrane system"/>
    <property type="evidence" value="ECO:0007669"/>
    <property type="project" value="UniProtKB-SubCell"/>
</dbReference>
<dbReference type="OrthoDB" id="43963at2759"/>
<feature type="transmembrane region" description="Helical" evidence="5">
    <location>
        <begin position="336"/>
        <end position="358"/>
    </location>
</feature>
<dbReference type="CDD" id="cd06174">
    <property type="entry name" value="MFS"/>
    <property type="match status" value="1"/>
</dbReference>
<accession>A0A9K3L465</accession>
<dbReference type="PANTHER" id="PTHR43826">
    <property type="entry name" value="GLUCOSE-6-PHOSPHATE EXCHANGER SLC37A4"/>
    <property type="match status" value="1"/>
</dbReference>